<evidence type="ECO:0000313" key="1">
    <source>
        <dbReference type="EMBL" id="MBW7454399.1"/>
    </source>
</evidence>
<sequence>MFAVGQELYLEIDLKKAMFAQLPVQVKYDDSGEIADYGGPIEELTADAVNINGMYNTKAACRFYVR</sequence>
<protein>
    <recommendedName>
        <fullName evidence="3">Cohesin domain-containing protein</fullName>
    </recommendedName>
</protein>
<evidence type="ECO:0008006" key="3">
    <source>
        <dbReference type="Google" id="ProtNLM"/>
    </source>
</evidence>
<accession>A0ABS7C0H9</accession>
<comment type="caution">
    <text evidence="1">The sequence shown here is derived from an EMBL/GenBank/DDBJ whole genome shotgun (WGS) entry which is preliminary data.</text>
</comment>
<dbReference type="EMBL" id="JAHZIK010000195">
    <property type="protein sequence ID" value="MBW7454399.1"/>
    <property type="molecule type" value="Genomic_DNA"/>
</dbReference>
<organism evidence="1 2">
    <name type="scientific">Paenibacillus sepulcri</name>
    <dbReference type="NCBI Taxonomy" id="359917"/>
    <lineage>
        <taxon>Bacteria</taxon>
        <taxon>Bacillati</taxon>
        <taxon>Bacillota</taxon>
        <taxon>Bacilli</taxon>
        <taxon>Bacillales</taxon>
        <taxon>Paenibacillaceae</taxon>
        <taxon>Paenibacillus</taxon>
    </lineage>
</organism>
<evidence type="ECO:0000313" key="2">
    <source>
        <dbReference type="Proteomes" id="UP001519887"/>
    </source>
</evidence>
<reference evidence="1 2" key="1">
    <citation type="submission" date="2021-07" db="EMBL/GenBank/DDBJ databases">
        <title>Paenibacillus radiodurans sp. nov., isolated from the southeastern edge of Tengger Desert.</title>
        <authorList>
            <person name="Zhang G."/>
        </authorList>
    </citation>
    <scope>NUCLEOTIDE SEQUENCE [LARGE SCALE GENOMIC DNA]</scope>
    <source>
        <strain evidence="1 2">CCM 7311</strain>
    </source>
</reference>
<dbReference type="RefSeq" id="WP_210045947.1">
    <property type="nucleotide sequence ID" value="NZ_JBHLVU010000015.1"/>
</dbReference>
<dbReference type="Proteomes" id="UP001519887">
    <property type="component" value="Unassembled WGS sequence"/>
</dbReference>
<proteinExistence type="predicted"/>
<name>A0ABS7C0H9_9BACL</name>
<keyword evidence="2" id="KW-1185">Reference proteome</keyword>
<gene>
    <name evidence="1" type="ORF">K0U00_10190</name>
</gene>